<reference evidence="1 2" key="1">
    <citation type="submission" date="2014-03" db="EMBL/GenBank/DDBJ databases">
        <authorList>
            <person name="Warren W."/>
            <person name="Wilson R.K."/>
        </authorList>
    </citation>
    <scope>NUCLEOTIDE SEQUENCE</scope>
</reference>
<keyword evidence="2" id="KW-1185">Reference proteome</keyword>
<dbReference type="AlphaFoldDB" id="A0A0D9SAX5"/>
<dbReference type="Bgee" id="ENSCSAG00000018475">
    <property type="expression patterns" value="Expressed in caudate nucleus and 5 other cell types or tissues"/>
</dbReference>
<protein>
    <submittedName>
        <fullName evidence="1">Uncharacterized protein</fullName>
    </submittedName>
</protein>
<dbReference type="Ensembl" id="ENSCSAT00000018565.1">
    <property type="protein sequence ID" value="ENSCSAP00000018014.1"/>
    <property type="gene ID" value="ENSCSAG00000018475.1"/>
</dbReference>
<proteinExistence type="predicted"/>
<reference evidence="1" key="2">
    <citation type="submission" date="2025-08" db="UniProtKB">
        <authorList>
            <consortium name="Ensembl"/>
        </authorList>
    </citation>
    <scope>IDENTIFICATION</scope>
</reference>
<reference evidence="1" key="3">
    <citation type="submission" date="2025-09" db="UniProtKB">
        <authorList>
            <consortium name="Ensembl"/>
        </authorList>
    </citation>
    <scope>IDENTIFICATION</scope>
</reference>
<evidence type="ECO:0000313" key="2">
    <source>
        <dbReference type="Proteomes" id="UP000029965"/>
    </source>
</evidence>
<name>A0A0D9SAX5_CHLSB</name>
<dbReference type="Proteomes" id="UP000029965">
    <property type="component" value="Chromosome 5"/>
</dbReference>
<evidence type="ECO:0000313" key="1">
    <source>
        <dbReference type="Ensembl" id="ENSCSAP00000018014.1"/>
    </source>
</evidence>
<sequence>TIFSVTQRNDLIPLLLGLGNRAGCIYLAGM</sequence>
<accession>A0A0D9SAX5</accession>
<dbReference type="EMBL" id="AQIB01129814">
    <property type="status" value="NOT_ANNOTATED_CDS"/>
    <property type="molecule type" value="Genomic_DNA"/>
</dbReference>
<organism evidence="1 2">
    <name type="scientific">Chlorocebus sabaeus</name>
    <name type="common">Green monkey</name>
    <name type="synonym">Simia sabaea</name>
    <dbReference type="NCBI Taxonomy" id="60711"/>
    <lineage>
        <taxon>Eukaryota</taxon>
        <taxon>Metazoa</taxon>
        <taxon>Chordata</taxon>
        <taxon>Craniata</taxon>
        <taxon>Vertebrata</taxon>
        <taxon>Euteleostomi</taxon>
        <taxon>Mammalia</taxon>
        <taxon>Eutheria</taxon>
        <taxon>Euarchontoglires</taxon>
        <taxon>Primates</taxon>
        <taxon>Haplorrhini</taxon>
        <taxon>Catarrhini</taxon>
        <taxon>Cercopithecidae</taxon>
        <taxon>Cercopithecinae</taxon>
        <taxon>Chlorocebus</taxon>
    </lineage>
</organism>